<proteinExistence type="predicted"/>
<evidence type="ECO:0000313" key="2">
    <source>
        <dbReference type="EMBL" id="GFH30290.1"/>
    </source>
</evidence>
<feature type="non-terminal residue" evidence="2">
    <location>
        <position position="62"/>
    </location>
</feature>
<dbReference type="EMBL" id="BLLF01004813">
    <property type="protein sequence ID" value="GFH30290.1"/>
    <property type="molecule type" value="Genomic_DNA"/>
</dbReference>
<evidence type="ECO:0000313" key="3">
    <source>
        <dbReference type="Proteomes" id="UP000485058"/>
    </source>
</evidence>
<accession>A0A6A0ABS0</accession>
<feature type="non-terminal residue" evidence="2">
    <location>
        <position position="1"/>
    </location>
</feature>
<dbReference type="AlphaFoldDB" id="A0A6A0ABS0"/>
<comment type="caution">
    <text evidence="2">The sequence shown here is derived from an EMBL/GenBank/DDBJ whole genome shotgun (WGS) entry which is preliminary data.</text>
</comment>
<organism evidence="2 3">
    <name type="scientific">Haematococcus lacustris</name>
    <name type="common">Green alga</name>
    <name type="synonym">Haematococcus pluvialis</name>
    <dbReference type="NCBI Taxonomy" id="44745"/>
    <lineage>
        <taxon>Eukaryota</taxon>
        <taxon>Viridiplantae</taxon>
        <taxon>Chlorophyta</taxon>
        <taxon>core chlorophytes</taxon>
        <taxon>Chlorophyceae</taxon>
        <taxon>CS clade</taxon>
        <taxon>Chlamydomonadales</taxon>
        <taxon>Haematococcaceae</taxon>
        <taxon>Haematococcus</taxon>
    </lineage>
</organism>
<reference evidence="2 3" key="1">
    <citation type="submission" date="2020-02" db="EMBL/GenBank/DDBJ databases">
        <title>Draft genome sequence of Haematococcus lacustris strain NIES-144.</title>
        <authorList>
            <person name="Morimoto D."/>
            <person name="Nakagawa S."/>
            <person name="Yoshida T."/>
            <person name="Sawayama S."/>
        </authorList>
    </citation>
    <scope>NUCLEOTIDE SEQUENCE [LARGE SCALE GENOMIC DNA]</scope>
    <source>
        <strain evidence="2 3">NIES-144</strain>
    </source>
</reference>
<sequence length="62" mass="6738">RLAVCGTVPSSRPGLLACHVWVWAAGWPALSLPLIAYARSASEEMILFPVKCEVVRSRTWAG</sequence>
<protein>
    <submittedName>
        <fullName evidence="2">Uncharacterized protein</fullName>
    </submittedName>
</protein>
<keyword evidence="1" id="KW-0812">Transmembrane</keyword>
<name>A0A6A0ABS0_HAELA</name>
<evidence type="ECO:0000256" key="1">
    <source>
        <dbReference type="SAM" id="Phobius"/>
    </source>
</evidence>
<feature type="transmembrane region" description="Helical" evidence="1">
    <location>
        <begin position="20"/>
        <end position="38"/>
    </location>
</feature>
<keyword evidence="3" id="KW-1185">Reference proteome</keyword>
<keyword evidence="1" id="KW-0472">Membrane</keyword>
<keyword evidence="1" id="KW-1133">Transmembrane helix</keyword>
<dbReference type="Proteomes" id="UP000485058">
    <property type="component" value="Unassembled WGS sequence"/>
</dbReference>
<gene>
    <name evidence="2" type="ORF">HaLaN_29112</name>
</gene>